<name>A0ACB9TWD8_HOLOL</name>
<gene>
    <name evidence="1" type="ORF">MML48_1g00445</name>
</gene>
<dbReference type="Proteomes" id="UP001056778">
    <property type="component" value="Chromosome 1"/>
</dbReference>
<reference evidence="1" key="1">
    <citation type="submission" date="2022-04" db="EMBL/GenBank/DDBJ databases">
        <title>Chromosome-scale genome assembly of Holotrichia oblita Faldermann.</title>
        <authorList>
            <person name="Rongchong L."/>
        </authorList>
    </citation>
    <scope>NUCLEOTIDE SEQUENCE</scope>
    <source>
        <strain evidence="1">81SQS9</strain>
    </source>
</reference>
<keyword evidence="2" id="KW-1185">Reference proteome</keyword>
<evidence type="ECO:0000313" key="1">
    <source>
        <dbReference type="EMBL" id="KAI4470920.1"/>
    </source>
</evidence>
<comment type="caution">
    <text evidence="1">The sequence shown here is derived from an EMBL/GenBank/DDBJ whole genome shotgun (WGS) entry which is preliminary data.</text>
</comment>
<evidence type="ECO:0000313" key="2">
    <source>
        <dbReference type="Proteomes" id="UP001056778"/>
    </source>
</evidence>
<proteinExistence type="predicted"/>
<protein>
    <submittedName>
        <fullName evidence="1">Uncharacterized protein</fullName>
    </submittedName>
</protein>
<sequence length="2318" mass="267272">MFFIENTFKYSLFEALILPSYLKYCVDTKLNDRSLKILAKLVQAKSPLTGNGFDLCNWNKYSLDFNSTTNDNLIESILLKHLTLDKYNIHDNVNNYIYSLICLPHIKYATEIEQLLTGNIMTLCEVIGEGQKVVNSLFLLLNTLECAIHTVECSNLVKIQDSLLKVILPLCNNTEFIGALKIIDLFFTKTKEETATMDNLLILHQYLENNFNSAYHEIRLHSTHIYSLFEDVLNQDNTVEEWRLFSICYQIECITPHVHTYREQLIHLDKLHFDRPQMSLCKNTQFKTVPLRYLCGTLYMNLQLLWDPVIKIIASHANGLDMNTFWEVFVQELKTVVINVTTEDEMKEKCNFPCDLLNELHSNAFKISVKPDFSNYRLLLWKAMALFPEIAESKTRDVSVLLLDFIGNEYLKSSTENALNWNVKQNDPGEVTTLEDDVDETTMTETSTSSAKSKGKYNIRTLIQHLEVFAKVRSAKSMYREEELYKLYLDLLSHKSSLVQKIALDCIMTYKFKYLTPYKEHLYNLIDDKNFKNEIVAFNIDQESTMIQEEHRNELIPVIMKIVFSKMVSKTGLRTGGKSSGQFRRNIIFRFLAGCRENEMMNFIRMAFKYYNNYLSDNPLVMVNAISSSINLEKFIPPKRLQSSLNMIHVILEQFGALMGNEIVNYLLKIILTIGAFIKTGFEQQNNLHIGYNSLFRNLRTSCIKLIDRIFNLFENYLWTANEIDAVYDVFIWPYIKKLPIEGVHSPTALLKLLITWGTYPRYFNLLVKHHDQDSEFYPLSTIMLLLLNEKSHISVYNIILEMIEKLLTLEPSSEDIQMKLFVTNELPVCEEILEKLNRKENFNYGSCILLPHANSVLQTFKRKFENKSKFVNQRELFVLSRISELVWDQDSSDNLLQLLLPIVRKKCLQNAGEEIILQLTTTLNNLLLNVQHPENHIKQISPLFGDNEKDLALKENATYCLKTLSPYLVKKYTKIADRNYILDSTLFNLIRQNLKSKNSDVRNESISLLGSLARECPDAHVVLRDLHKLTNSQDLEVDFFENLTHLQIHRHGRALLKFSNVYKEELNLPNIRTLTQFLLPLTTHYLCNDKYINKHSLIDAANEAIGTVCRLLPWHQYEGLLKYYLLKLRQKANYQKQLVKLIVILLDSFHFDLRKGQLLEITQADVSSSNIQSIEEPKVTKEDSVLASENEENKSIEDDGDEIEEILNDLEQADDNIDDEDEESSLIENLNQTKKAHEKTTVLCKSAATRVIQTIKVILLPQLHKALAEMTHHEGSHKVNRKKISAEREEEDLAKVPISLALVKLLQKLPKEILDSNLPGIFMKLCTFLKSQLESVRRVTRETLQKIMTALGPSYLSPLLDEMIPLLSRGFQVHVLVYTVHSVLVSLKQMFKPKDVDAVLNTVIKLCNADLFGILAEEKEVEKIISKVSEAKSTKSFDTYHILGQYITEKCMMDLILPLQDILSTSRSFKIVNKAQECLRHIALGLIDNDFISTSSLLKFSFGVTNESIPELVVANKPVLTEKEREKLGREKPDCLIIPAEPVYKSGHRVSKVKTSNNTNAHVIIEFGLRLCHLLLKRDKIKDEEFRQYLDPFVIVFKKCLMSKNITLNTISLQCFGWIFKHELPSLKDNITDIAKLMFEILHKYGAAGLSKGDNFDLVVATFKAMAVLVRDVKHFIVDTEQLKILLLYVEQDLYDHDRQATAFGLLKAIISRKLLTSELFDIMDKVAELSITSELPHVRLHSRTVSHLFLMDYPLGKRLDKHVTFYLAQLKYETQTGRESAIEMIQTLINSFPAKVLKEYSGTFLVTLGARLINDPEPNCRKMVAQCINSVFTRVMHSDRDPLFNIIKVWLSEDNVIHKRLAAQLCGILVTVEKTTFEARLTNIMPVLKSQFDVSNNDSKPGKFIRLRKEEESKTEESEKNRDHHLFQVLQLLLKISAQCPIFLKQTHDIEEISKCVQQLLAYPHEWVRLAAAQFIGFVLSALDMKKLEELLLNNKTCSGYLYSDPFNDIKSLSLDLCSQLQPNSTKNDLAEQVVKNLVFIARAIQNVPISNNNKINLFWLTKRMRKVVNLEIVENPTSTVLRTEVFKWMAGVATAVDLNNLQLILPHLLAPLVREMVTTEENESSIRHLSKEVGNLIKKKIGIEKYTETISKLEQQLSVKRAERKRTRNQLAVTDPDIFAKKKIKHHEKKKEARKRKINERKGSVKKFKRKKELELDNSEIIRSITMGMCSLFMLFLLFIQLMDAYDPNDTELDSVIPPKGTFEAFYLRGEETGSSRAAHSHGSFYKHRNPALVDAKNAAAYGYRFDGYRRFNYN</sequence>
<dbReference type="EMBL" id="CM043015">
    <property type="protein sequence ID" value="KAI4470920.1"/>
    <property type="molecule type" value="Genomic_DNA"/>
</dbReference>
<accession>A0ACB9TWD8</accession>
<organism evidence="1 2">
    <name type="scientific">Holotrichia oblita</name>
    <name type="common">Chafer beetle</name>
    <dbReference type="NCBI Taxonomy" id="644536"/>
    <lineage>
        <taxon>Eukaryota</taxon>
        <taxon>Metazoa</taxon>
        <taxon>Ecdysozoa</taxon>
        <taxon>Arthropoda</taxon>
        <taxon>Hexapoda</taxon>
        <taxon>Insecta</taxon>
        <taxon>Pterygota</taxon>
        <taxon>Neoptera</taxon>
        <taxon>Endopterygota</taxon>
        <taxon>Coleoptera</taxon>
        <taxon>Polyphaga</taxon>
        <taxon>Scarabaeiformia</taxon>
        <taxon>Scarabaeidae</taxon>
        <taxon>Melolonthinae</taxon>
        <taxon>Holotrichia</taxon>
    </lineage>
</organism>